<dbReference type="Gene3D" id="2.170.15.10">
    <property type="entry name" value="Proaerolysin, chain A, domain 3"/>
    <property type="match status" value="1"/>
</dbReference>
<feature type="chain" id="PRO_5044578879" description="WxL domain-containing protein" evidence="1">
    <location>
        <begin position="35"/>
        <end position="296"/>
    </location>
</feature>
<proteinExistence type="predicted"/>
<evidence type="ECO:0000313" key="4">
    <source>
        <dbReference type="Proteomes" id="UP000245051"/>
    </source>
</evidence>
<accession>A0A2S1Z0A3</accession>
<evidence type="ECO:0008006" key="6">
    <source>
        <dbReference type="Google" id="ProtNLM"/>
    </source>
</evidence>
<gene>
    <name evidence="2" type="ORF">DDQ41_13050</name>
    <name evidence="3" type="ORF">SSP531S_55790</name>
</gene>
<evidence type="ECO:0000313" key="3">
    <source>
        <dbReference type="EMBL" id="GBQ04089.1"/>
    </source>
</evidence>
<dbReference type="Pfam" id="PF03318">
    <property type="entry name" value="ETX_MTX2"/>
    <property type="match status" value="1"/>
</dbReference>
<feature type="signal peptide" evidence="1">
    <location>
        <begin position="1"/>
        <end position="34"/>
    </location>
</feature>
<dbReference type="OrthoDB" id="5196096at2"/>
<dbReference type="Proteomes" id="UP000245051">
    <property type="component" value="Chromosome"/>
</dbReference>
<dbReference type="CDD" id="cd20223">
    <property type="entry name" value="PFM_epsilon-toxin-like"/>
    <property type="match status" value="1"/>
</dbReference>
<dbReference type="InterPro" id="IPR004991">
    <property type="entry name" value="Aerolysin-like"/>
</dbReference>
<sequence length="296" mass="30692">MGKNRMKRRIRALAYPLTASAVVMSVLLATPAQADTLGVTNLENVIKDQVGILTYAKTGKVTNSNTTVTVVGDPSVSLGDLWFVGTSTLKNTTDAPLTMTSESFTKSISDTVTNTVTKGVSVANKVSASVDMGKAVHMGTELTTTWSFSDSNTTSQSQSVSYTAPSQNIVVPAHSTATVTVRLQQAIATGNVDLSTDLGGTFEQWQCSGGACVSSNEPLYVTLADIQKTGKTWGGKPAPALPGGFTLNAAKKALSFKGAGTYRATYGANFDVQVSTSPNTASAPAAKSYSLTVPAV</sequence>
<dbReference type="AlphaFoldDB" id="A0A2S1Z0A3"/>
<dbReference type="Proteomes" id="UP000265354">
    <property type="component" value="Unassembled WGS sequence"/>
</dbReference>
<organism evidence="3 5">
    <name type="scientific">Streptomyces spongiicola</name>
    <dbReference type="NCBI Taxonomy" id="1690221"/>
    <lineage>
        <taxon>Bacteria</taxon>
        <taxon>Bacillati</taxon>
        <taxon>Actinomycetota</taxon>
        <taxon>Actinomycetes</taxon>
        <taxon>Kitasatosporales</taxon>
        <taxon>Streptomycetaceae</taxon>
        <taxon>Streptomyces</taxon>
    </lineage>
</organism>
<reference evidence="2 4" key="1">
    <citation type="submission" date="2018-05" db="EMBL/GenBank/DDBJ databases">
        <title>Complete genome sequence of the Type Strain of Streptomyces spongiicola HNM0071, the producer of staurosporine.</title>
        <authorList>
            <person name="Zhou S."/>
            <person name="Huang X."/>
        </authorList>
    </citation>
    <scope>NUCLEOTIDE SEQUENCE [LARGE SCALE GENOMIC DNA]</scope>
    <source>
        <strain evidence="2 4">HNM0071</strain>
    </source>
</reference>
<keyword evidence="1" id="KW-0732">Signal</keyword>
<name>A0A2S1Z0A3_9ACTN</name>
<evidence type="ECO:0000256" key="1">
    <source>
        <dbReference type="SAM" id="SignalP"/>
    </source>
</evidence>
<keyword evidence="4" id="KW-1185">Reference proteome</keyword>
<protein>
    <recommendedName>
        <fullName evidence="6">WxL domain-containing protein</fullName>
    </recommendedName>
</protein>
<dbReference type="EMBL" id="CP029254">
    <property type="protein sequence ID" value="AWK09693.1"/>
    <property type="molecule type" value="Genomic_DNA"/>
</dbReference>
<dbReference type="SUPFAM" id="SSF56973">
    <property type="entry name" value="Aerolisin/ETX pore-forming domain"/>
    <property type="match status" value="1"/>
</dbReference>
<evidence type="ECO:0000313" key="2">
    <source>
        <dbReference type="EMBL" id="AWK09693.1"/>
    </source>
</evidence>
<evidence type="ECO:0000313" key="5">
    <source>
        <dbReference type="Proteomes" id="UP000265354"/>
    </source>
</evidence>
<dbReference type="EMBL" id="BGZL01000028">
    <property type="protein sequence ID" value="GBQ04089.1"/>
    <property type="molecule type" value="Genomic_DNA"/>
</dbReference>
<reference evidence="3 5" key="2">
    <citation type="submission" date="2018-07" db="EMBL/GenBank/DDBJ databases">
        <title>Whole Genome Shotgun Sequence of Streptomyces spongiicola strain 531S.</title>
        <authorList>
            <person name="Dohra H."/>
            <person name="Kodani S."/>
        </authorList>
    </citation>
    <scope>NUCLEOTIDE SEQUENCE [LARGE SCALE GENOMIC DNA]</scope>
    <source>
        <strain evidence="3 5">531S</strain>
    </source>
</reference>
<dbReference type="KEGG" id="sspo:DDQ41_13050"/>